<dbReference type="OrthoDB" id="5982747at2759"/>
<accession>A0A6S7I7W2</accession>
<dbReference type="Proteomes" id="UP001152795">
    <property type="component" value="Unassembled WGS sequence"/>
</dbReference>
<evidence type="ECO:0000313" key="2">
    <source>
        <dbReference type="EMBL" id="CAB4013227.1"/>
    </source>
</evidence>
<reference evidence="2" key="1">
    <citation type="submission" date="2020-04" db="EMBL/GenBank/DDBJ databases">
        <authorList>
            <person name="Alioto T."/>
            <person name="Alioto T."/>
            <person name="Gomez Garrido J."/>
        </authorList>
    </citation>
    <scope>NUCLEOTIDE SEQUENCE</scope>
    <source>
        <strain evidence="2">A484AB</strain>
    </source>
</reference>
<gene>
    <name evidence="2" type="ORF">PACLA_8A050312</name>
</gene>
<dbReference type="InterPro" id="IPR036514">
    <property type="entry name" value="SGNH_hydro_sf"/>
</dbReference>
<dbReference type="PANTHER" id="PTHR30383">
    <property type="entry name" value="THIOESTERASE 1/PROTEASE 1/LYSOPHOSPHOLIPASE L1"/>
    <property type="match status" value="1"/>
</dbReference>
<feature type="region of interest" description="Disordered" evidence="1">
    <location>
        <begin position="288"/>
        <end position="365"/>
    </location>
</feature>
<sequence>MNSSRVINTLFGFFGRKKNKLIWTGTLGDLKAFVLTIIDEQAAQSSKWHSPSGGKWCFNSEQLKVEWHSKSESISFDGAKANDLCDQIHSVLLKPDYQKKDQNSDLNKSLESFIADASVEACNINLNESPRLYTSLLQVSNVSCLNSKDINCDENPSNPEFEMANSKSGTGENQLSPLIQHTDERRDVFRQCEYKKHSYAHRGLRESETVHMQDPDATSGGPCCADCIKQRWEIDNLKTEITCLKKFVYREGDKADKSSMDMQISRLQRDNSTLIKTVEMLSRQLLNQNEENSTNVSSESDVYVNPRHTKESDIPSTSSKEKEKKLRKKKKRNVNESSSQSGVDPPKEIVNKAAGNPSTSTGNRKPVVVIAGDSIVKNVVGPSMSKSDADHLYVVKSFSGATISDMEDFIKPTTRKSPDKIILHVGTNDLKNSTPKVITDSILNLTTQIKEDSPNSMVGVSALLIRNDCPILATKVNQVNSTLENLCHMNNIPFLKNANINTSHLNSRGLHLNKLGSISLQNNFKEFINNLEN</sequence>
<feature type="compositionally biased region" description="Basic and acidic residues" evidence="1">
    <location>
        <begin position="308"/>
        <end position="324"/>
    </location>
</feature>
<dbReference type="PANTHER" id="PTHR30383:SF29">
    <property type="entry name" value="SGNH HYDROLASE-TYPE ESTERASE DOMAIN-CONTAINING PROTEIN"/>
    <property type="match status" value="1"/>
</dbReference>
<proteinExistence type="predicted"/>
<dbReference type="EMBL" id="CACRXK020007808">
    <property type="protein sequence ID" value="CAB4013227.1"/>
    <property type="molecule type" value="Genomic_DNA"/>
</dbReference>
<dbReference type="SUPFAM" id="SSF52266">
    <property type="entry name" value="SGNH hydrolase"/>
    <property type="match status" value="1"/>
</dbReference>
<dbReference type="Gene3D" id="3.40.50.1110">
    <property type="entry name" value="SGNH hydrolase"/>
    <property type="match status" value="1"/>
</dbReference>
<feature type="compositionally biased region" description="Low complexity" evidence="1">
    <location>
        <begin position="288"/>
        <end position="300"/>
    </location>
</feature>
<organism evidence="2 3">
    <name type="scientific">Paramuricea clavata</name>
    <name type="common">Red gorgonian</name>
    <name type="synonym">Violescent sea-whip</name>
    <dbReference type="NCBI Taxonomy" id="317549"/>
    <lineage>
        <taxon>Eukaryota</taxon>
        <taxon>Metazoa</taxon>
        <taxon>Cnidaria</taxon>
        <taxon>Anthozoa</taxon>
        <taxon>Octocorallia</taxon>
        <taxon>Malacalcyonacea</taxon>
        <taxon>Plexauridae</taxon>
        <taxon>Paramuricea</taxon>
    </lineage>
</organism>
<evidence type="ECO:0000313" key="3">
    <source>
        <dbReference type="Proteomes" id="UP001152795"/>
    </source>
</evidence>
<dbReference type="AlphaFoldDB" id="A0A6S7I7W2"/>
<dbReference type="InterPro" id="IPR051532">
    <property type="entry name" value="Ester_Hydrolysis_Enzymes"/>
</dbReference>
<protein>
    <submittedName>
        <fullName evidence="2">Furin, partial</fullName>
    </submittedName>
</protein>
<comment type="caution">
    <text evidence="2">The sequence shown here is derived from an EMBL/GenBank/DDBJ whole genome shotgun (WGS) entry which is preliminary data.</text>
</comment>
<keyword evidence="3" id="KW-1185">Reference proteome</keyword>
<evidence type="ECO:0000256" key="1">
    <source>
        <dbReference type="SAM" id="MobiDB-lite"/>
    </source>
</evidence>
<name>A0A6S7I7W2_PARCT</name>